<name>A0ACB0LL26_TRIPR</name>
<keyword evidence="2" id="KW-1185">Reference proteome</keyword>
<protein>
    <submittedName>
        <fullName evidence="1">Uncharacterized protein</fullName>
    </submittedName>
</protein>
<evidence type="ECO:0000313" key="1">
    <source>
        <dbReference type="EMBL" id="CAJ2670219.1"/>
    </source>
</evidence>
<evidence type="ECO:0000313" key="2">
    <source>
        <dbReference type="Proteomes" id="UP001177021"/>
    </source>
</evidence>
<dbReference type="Proteomes" id="UP001177021">
    <property type="component" value="Unassembled WGS sequence"/>
</dbReference>
<reference evidence="1" key="1">
    <citation type="submission" date="2023-10" db="EMBL/GenBank/DDBJ databases">
        <authorList>
            <person name="Rodriguez Cubillos JULIANA M."/>
            <person name="De Vega J."/>
        </authorList>
    </citation>
    <scope>NUCLEOTIDE SEQUENCE</scope>
</reference>
<gene>
    <name evidence="1" type="ORF">MILVUS5_LOCUS34284</name>
</gene>
<accession>A0ACB0LL26</accession>
<comment type="caution">
    <text evidence="1">The sequence shown here is derived from an EMBL/GenBank/DDBJ whole genome shotgun (WGS) entry which is preliminary data.</text>
</comment>
<sequence>MSSSEPRKRLIIRISYPKKCDNSLIHDSIDDQSQGDIKRRKMEHYEKPIVSCYWLDSTISLSQHKKNTNIMNIVADHTTDKNNKVSTVDHRYSKKFVGNENSKVLSKDTKNHVGCKNIDEGELMKKEKKEPMEQYKRMQCWVILKRMIEGKDGWALKHPLDPKYLNGLEKNIESKVKPIGLKNIEAKLKSYSTPNEFAEDMRYVFSHGMLYPLGDDVNKIAKRFSDIFENKWKTLKIEWGFEDRRRVNKNIHKKVLKMQSNNKKR</sequence>
<proteinExistence type="predicted"/>
<organism evidence="1 2">
    <name type="scientific">Trifolium pratense</name>
    <name type="common">Red clover</name>
    <dbReference type="NCBI Taxonomy" id="57577"/>
    <lineage>
        <taxon>Eukaryota</taxon>
        <taxon>Viridiplantae</taxon>
        <taxon>Streptophyta</taxon>
        <taxon>Embryophyta</taxon>
        <taxon>Tracheophyta</taxon>
        <taxon>Spermatophyta</taxon>
        <taxon>Magnoliopsida</taxon>
        <taxon>eudicotyledons</taxon>
        <taxon>Gunneridae</taxon>
        <taxon>Pentapetalae</taxon>
        <taxon>rosids</taxon>
        <taxon>fabids</taxon>
        <taxon>Fabales</taxon>
        <taxon>Fabaceae</taxon>
        <taxon>Papilionoideae</taxon>
        <taxon>50 kb inversion clade</taxon>
        <taxon>NPAAA clade</taxon>
        <taxon>Hologalegina</taxon>
        <taxon>IRL clade</taxon>
        <taxon>Trifolieae</taxon>
        <taxon>Trifolium</taxon>
    </lineage>
</organism>
<dbReference type="EMBL" id="CASHSV030000615">
    <property type="protein sequence ID" value="CAJ2670219.1"/>
    <property type="molecule type" value="Genomic_DNA"/>
</dbReference>